<dbReference type="AlphaFoldDB" id="A0A0F9HE72"/>
<gene>
    <name evidence="1" type="ORF">LCGC14_2009050</name>
</gene>
<accession>A0A0F9HE72</accession>
<name>A0A0F9HE72_9ZZZZ</name>
<organism evidence="1">
    <name type="scientific">marine sediment metagenome</name>
    <dbReference type="NCBI Taxonomy" id="412755"/>
    <lineage>
        <taxon>unclassified sequences</taxon>
        <taxon>metagenomes</taxon>
        <taxon>ecological metagenomes</taxon>
    </lineage>
</organism>
<dbReference type="EMBL" id="LAZR01022988">
    <property type="protein sequence ID" value="KKL80015.1"/>
    <property type="molecule type" value="Genomic_DNA"/>
</dbReference>
<comment type="caution">
    <text evidence="1">The sequence shown here is derived from an EMBL/GenBank/DDBJ whole genome shotgun (WGS) entry which is preliminary data.</text>
</comment>
<sequence>MYATLTSWGMHRMGSGNTKLVDFTSLRSSFSQQAQQIRQLESLHIYDIEARNAGEVTQLLWDIISQLRVGIGDTKIVAGSKALHHLLPNLVPPIDRQYTLRFFYNHTTLNQGDKRAFFEIYPQFHRIATTCRNVIEPRLGSGLNTSPTKVVDNAIIGYCLKHLKV</sequence>
<proteinExistence type="predicted"/>
<evidence type="ECO:0000313" key="1">
    <source>
        <dbReference type="EMBL" id="KKL80015.1"/>
    </source>
</evidence>
<reference evidence="1" key="1">
    <citation type="journal article" date="2015" name="Nature">
        <title>Complex archaea that bridge the gap between prokaryotes and eukaryotes.</title>
        <authorList>
            <person name="Spang A."/>
            <person name="Saw J.H."/>
            <person name="Jorgensen S.L."/>
            <person name="Zaremba-Niedzwiedzka K."/>
            <person name="Martijn J."/>
            <person name="Lind A.E."/>
            <person name="van Eijk R."/>
            <person name="Schleper C."/>
            <person name="Guy L."/>
            <person name="Ettema T.J."/>
        </authorList>
    </citation>
    <scope>NUCLEOTIDE SEQUENCE</scope>
</reference>
<protein>
    <submittedName>
        <fullName evidence="1">Uncharacterized protein</fullName>
    </submittedName>
</protein>